<evidence type="ECO:0000256" key="3">
    <source>
        <dbReference type="ARBA" id="ARBA00022448"/>
    </source>
</evidence>
<reference evidence="10 11" key="2">
    <citation type="journal article" date="2017" name="Front. Plant Sci.">
        <title>Gene Classification and Mining of Molecular Markers Useful in Red Clover (Trifolium pratense) Breeding.</title>
        <authorList>
            <person name="Istvanek J."/>
            <person name="Dluhosova J."/>
            <person name="Dluhos P."/>
            <person name="Patkova L."/>
            <person name="Nedelnik J."/>
            <person name="Repkova J."/>
        </authorList>
    </citation>
    <scope>NUCLEOTIDE SEQUENCE [LARGE SCALE GENOMIC DNA]</scope>
    <source>
        <strain evidence="11">cv. Tatra</strain>
        <tissue evidence="10">Young leaves</tissue>
    </source>
</reference>
<gene>
    <name evidence="10" type="ORF">L195_g056665</name>
</gene>
<dbReference type="InterPro" id="IPR020966">
    <property type="entry name" value="ALMT"/>
</dbReference>
<evidence type="ECO:0000256" key="8">
    <source>
        <dbReference type="ARBA" id="ARBA00023303"/>
    </source>
</evidence>
<keyword evidence="8" id="KW-0407">Ion channel</keyword>
<keyword evidence="4 9" id="KW-0812">Transmembrane</keyword>
<sequence length="114" mass="12853">MKGGVGGGGYSQIGIPLLESDDEDFFPGNWKRKCCTFSGFSNWIVDFCKKVKRVALRAWEMGHSDPRKIIFSIKMGLALIIMSLLIFLKQPFPDVGRYSVWAILTVVVVFEFSI</sequence>
<keyword evidence="7 9" id="KW-0472">Membrane</keyword>
<organism evidence="10 11">
    <name type="scientific">Trifolium pratense</name>
    <name type="common">Red clover</name>
    <dbReference type="NCBI Taxonomy" id="57577"/>
    <lineage>
        <taxon>Eukaryota</taxon>
        <taxon>Viridiplantae</taxon>
        <taxon>Streptophyta</taxon>
        <taxon>Embryophyta</taxon>
        <taxon>Tracheophyta</taxon>
        <taxon>Spermatophyta</taxon>
        <taxon>Magnoliopsida</taxon>
        <taxon>eudicotyledons</taxon>
        <taxon>Gunneridae</taxon>
        <taxon>Pentapetalae</taxon>
        <taxon>rosids</taxon>
        <taxon>fabids</taxon>
        <taxon>Fabales</taxon>
        <taxon>Fabaceae</taxon>
        <taxon>Papilionoideae</taxon>
        <taxon>50 kb inversion clade</taxon>
        <taxon>NPAAA clade</taxon>
        <taxon>Hologalegina</taxon>
        <taxon>IRL clade</taxon>
        <taxon>Trifolieae</taxon>
        <taxon>Trifolium</taxon>
    </lineage>
</organism>
<dbReference type="GO" id="GO:0015743">
    <property type="term" value="P:malate transport"/>
    <property type="evidence" value="ECO:0007669"/>
    <property type="project" value="InterPro"/>
</dbReference>
<comment type="caution">
    <text evidence="10">The sequence shown here is derived from an EMBL/GenBank/DDBJ whole genome shotgun (WGS) entry which is preliminary data.</text>
</comment>
<keyword evidence="5 9" id="KW-1133">Transmembrane helix</keyword>
<evidence type="ECO:0000256" key="2">
    <source>
        <dbReference type="ARBA" id="ARBA00007079"/>
    </source>
</evidence>
<comment type="similarity">
    <text evidence="2">Belongs to the aromatic acid exporter (TC 2.A.85) family.</text>
</comment>
<evidence type="ECO:0000313" key="11">
    <source>
        <dbReference type="Proteomes" id="UP000236291"/>
    </source>
</evidence>
<feature type="non-terminal residue" evidence="10">
    <location>
        <position position="114"/>
    </location>
</feature>
<dbReference type="GO" id="GO:0016020">
    <property type="term" value="C:membrane"/>
    <property type="evidence" value="ECO:0007669"/>
    <property type="project" value="UniProtKB-SubCell"/>
</dbReference>
<feature type="transmembrane region" description="Helical" evidence="9">
    <location>
        <begin position="69"/>
        <end position="88"/>
    </location>
</feature>
<evidence type="ECO:0000313" key="10">
    <source>
        <dbReference type="EMBL" id="PNX69337.1"/>
    </source>
</evidence>
<keyword evidence="6" id="KW-0406">Ion transport</keyword>
<dbReference type="EMBL" id="ASHM01108419">
    <property type="protein sequence ID" value="PNX69337.1"/>
    <property type="molecule type" value="Genomic_DNA"/>
</dbReference>
<dbReference type="AlphaFoldDB" id="A0A2K3KSR6"/>
<comment type="subcellular location">
    <subcellularLocation>
        <location evidence="1">Membrane</location>
        <topology evidence="1">Multi-pass membrane protein</topology>
    </subcellularLocation>
</comment>
<dbReference type="GO" id="GO:0034220">
    <property type="term" value="P:monoatomic ion transmembrane transport"/>
    <property type="evidence" value="ECO:0007669"/>
    <property type="project" value="UniProtKB-KW"/>
</dbReference>
<dbReference type="Proteomes" id="UP000236291">
    <property type="component" value="Unassembled WGS sequence"/>
</dbReference>
<name>A0A2K3KSR6_TRIPR</name>
<keyword evidence="3" id="KW-0813">Transport</keyword>
<evidence type="ECO:0000256" key="9">
    <source>
        <dbReference type="SAM" id="Phobius"/>
    </source>
</evidence>
<reference evidence="10 11" key="1">
    <citation type="journal article" date="2014" name="Am. J. Bot.">
        <title>Genome assembly and annotation for red clover (Trifolium pratense; Fabaceae).</title>
        <authorList>
            <person name="Istvanek J."/>
            <person name="Jaros M."/>
            <person name="Krenek A."/>
            <person name="Repkova J."/>
        </authorList>
    </citation>
    <scope>NUCLEOTIDE SEQUENCE [LARGE SCALE GENOMIC DNA]</scope>
    <source>
        <strain evidence="11">cv. Tatra</strain>
        <tissue evidence="10">Young leaves</tissue>
    </source>
</reference>
<dbReference type="PANTHER" id="PTHR31086">
    <property type="entry name" value="ALUMINUM-ACTIVATED MALATE TRANSPORTER 10"/>
    <property type="match status" value="1"/>
</dbReference>
<evidence type="ECO:0000256" key="6">
    <source>
        <dbReference type="ARBA" id="ARBA00023065"/>
    </source>
</evidence>
<protein>
    <submittedName>
        <fullName evidence="10">Aluminum-activated malate transporter 9-like protein</fullName>
    </submittedName>
</protein>
<evidence type="ECO:0000256" key="1">
    <source>
        <dbReference type="ARBA" id="ARBA00004141"/>
    </source>
</evidence>
<evidence type="ECO:0000256" key="7">
    <source>
        <dbReference type="ARBA" id="ARBA00023136"/>
    </source>
</evidence>
<dbReference type="Pfam" id="PF11744">
    <property type="entry name" value="ALMT"/>
    <property type="match status" value="1"/>
</dbReference>
<proteinExistence type="inferred from homology"/>
<feature type="transmembrane region" description="Helical" evidence="9">
    <location>
        <begin position="95"/>
        <end position="113"/>
    </location>
</feature>
<evidence type="ECO:0000256" key="5">
    <source>
        <dbReference type="ARBA" id="ARBA00022989"/>
    </source>
</evidence>
<accession>A0A2K3KSR6</accession>
<evidence type="ECO:0000256" key="4">
    <source>
        <dbReference type="ARBA" id="ARBA00022692"/>
    </source>
</evidence>
<dbReference type="STRING" id="57577.A0A2K3KSR6"/>